<dbReference type="OrthoDB" id="7774055at2759"/>
<organism evidence="6">
    <name type="scientific">Cyprideis torosa</name>
    <dbReference type="NCBI Taxonomy" id="163714"/>
    <lineage>
        <taxon>Eukaryota</taxon>
        <taxon>Metazoa</taxon>
        <taxon>Ecdysozoa</taxon>
        <taxon>Arthropoda</taxon>
        <taxon>Crustacea</taxon>
        <taxon>Oligostraca</taxon>
        <taxon>Ostracoda</taxon>
        <taxon>Podocopa</taxon>
        <taxon>Podocopida</taxon>
        <taxon>Cytherocopina</taxon>
        <taxon>Cytheroidea</taxon>
        <taxon>Cytherideidae</taxon>
        <taxon>Cyprideis</taxon>
    </lineage>
</organism>
<protein>
    <submittedName>
        <fullName evidence="6">Uncharacterized protein</fullName>
    </submittedName>
</protein>
<dbReference type="PANTHER" id="PTHR42803:SF1">
    <property type="entry name" value="BROAD-SPECIFICITY LINEAR ACYL-COA DEHYDROGENASE FADE5"/>
    <property type="match status" value="1"/>
</dbReference>
<proteinExistence type="predicted"/>
<dbReference type="InterPro" id="IPR025878">
    <property type="entry name" value="Acyl-CoA_dh-like_C_dom"/>
</dbReference>
<keyword evidence="3" id="KW-0560">Oxidoreductase</keyword>
<dbReference type="SUPFAM" id="SSF47203">
    <property type="entry name" value="Acyl-CoA dehydrogenase C-terminal domain-like"/>
    <property type="match status" value="1"/>
</dbReference>
<feature type="non-terminal residue" evidence="6">
    <location>
        <position position="1"/>
    </location>
</feature>
<dbReference type="Pfam" id="PF00441">
    <property type="entry name" value="Acyl-CoA_dh_1"/>
    <property type="match status" value="1"/>
</dbReference>
<dbReference type="PANTHER" id="PTHR42803">
    <property type="entry name" value="ACYL-COA DEHYDROGENASE"/>
    <property type="match status" value="1"/>
</dbReference>
<keyword evidence="2" id="KW-0285">Flavoprotein</keyword>
<reference evidence="6" key="1">
    <citation type="submission" date="2020-11" db="EMBL/GenBank/DDBJ databases">
        <authorList>
            <person name="Tran Van P."/>
        </authorList>
    </citation>
    <scope>NUCLEOTIDE SEQUENCE</scope>
</reference>
<evidence type="ECO:0000256" key="2">
    <source>
        <dbReference type="ARBA" id="ARBA00022630"/>
    </source>
</evidence>
<dbReference type="EMBL" id="OB668805">
    <property type="protein sequence ID" value="CAD7234476.1"/>
    <property type="molecule type" value="Genomic_DNA"/>
</dbReference>
<dbReference type="Gene3D" id="1.20.140.10">
    <property type="entry name" value="Butyryl-CoA Dehydrogenase, subunit A, domain 3"/>
    <property type="match status" value="1"/>
</dbReference>
<dbReference type="GO" id="GO:0016627">
    <property type="term" value="F:oxidoreductase activity, acting on the CH-CH group of donors"/>
    <property type="evidence" value="ECO:0007669"/>
    <property type="project" value="InterPro"/>
</dbReference>
<accession>A0A7R8ZWG6</accession>
<evidence type="ECO:0000259" key="5">
    <source>
        <dbReference type="Pfam" id="PF12806"/>
    </source>
</evidence>
<feature type="domain" description="Acetyl-CoA dehydrogenase-like C-terminal" evidence="5">
    <location>
        <begin position="165"/>
        <end position="287"/>
    </location>
</feature>
<gene>
    <name evidence="6" type="ORF">CTOB1V02_LOCUS12292</name>
</gene>
<evidence type="ECO:0000259" key="4">
    <source>
        <dbReference type="Pfam" id="PF00441"/>
    </source>
</evidence>
<evidence type="ECO:0000256" key="3">
    <source>
        <dbReference type="ARBA" id="ARBA00023002"/>
    </source>
</evidence>
<sequence>GVSVAERSYQHALEYAKDREQGTSLSDKSRGVAIVEHADVKRMLLTMKANIEACRALTYEAALHLDLAAQGDAEAQARVDLLTPIVKACGTDMSVEVTSTGVQIHGGMGFVEETGAAQFYRDARILPIYEGTNGIQAMDLAFRKTLRDQGAAAKAYLSEVEALLRDLDQLADAKILPLRHALDEALQSLTAATAWVVGEGMPGAKNGAENVAASSVPYLKCFGLVAGGAMMARSVMAAKQQLEYGQGDEDFLNDKINTARFYATHILPQANAYAKASMDGAQSVLEAKF</sequence>
<evidence type="ECO:0000256" key="1">
    <source>
        <dbReference type="ARBA" id="ARBA00001974"/>
    </source>
</evidence>
<dbReference type="Pfam" id="PF12806">
    <property type="entry name" value="Acyl-CoA_dh_C"/>
    <property type="match status" value="1"/>
</dbReference>
<comment type="cofactor">
    <cofactor evidence="1">
        <name>FAD</name>
        <dbReference type="ChEBI" id="CHEBI:57692"/>
    </cofactor>
</comment>
<dbReference type="AlphaFoldDB" id="A0A7R8ZWG6"/>
<feature type="domain" description="Acyl-CoA dehydrogenase/oxidase C-terminal" evidence="4">
    <location>
        <begin position="3"/>
        <end position="141"/>
    </location>
</feature>
<evidence type="ECO:0000313" key="6">
    <source>
        <dbReference type="EMBL" id="CAD7234476.1"/>
    </source>
</evidence>
<name>A0A7R8ZWG6_9CRUS</name>
<dbReference type="InterPro" id="IPR052166">
    <property type="entry name" value="Diverse_Acyl-CoA_DH"/>
</dbReference>
<dbReference type="InterPro" id="IPR009075">
    <property type="entry name" value="AcylCo_DH/oxidase_C"/>
</dbReference>
<dbReference type="InterPro" id="IPR036250">
    <property type="entry name" value="AcylCo_DH-like_C"/>
</dbReference>